<evidence type="ECO:0000256" key="1">
    <source>
        <dbReference type="ARBA" id="ARBA00022737"/>
    </source>
</evidence>
<dbReference type="InterPro" id="IPR011990">
    <property type="entry name" value="TPR-like_helical_dom_sf"/>
</dbReference>
<dbReference type="PROSITE" id="PS51375">
    <property type="entry name" value="PPR"/>
    <property type="match status" value="2"/>
</dbReference>
<proteinExistence type="predicted"/>
<evidence type="ECO:0008006" key="6">
    <source>
        <dbReference type="Google" id="ProtNLM"/>
    </source>
</evidence>
<gene>
    <name evidence="4" type="ORF">PROFUN_01146</name>
</gene>
<protein>
    <recommendedName>
        <fullName evidence="6">Pentacotripeptide-repeat region of PRORP domain-containing protein</fullName>
    </recommendedName>
</protein>
<accession>A0A2P6NCG2</accession>
<feature type="repeat" description="PPR" evidence="2">
    <location>
        <begin position="285"/>
        <end position="319"/>
    </location>
</feature>
<organism evidence="4 5">
    <name type="scientific">Planoprotostelium fungivorum</name>
    <dbReference type="NCBI Taxonomy" id="1890364"/>
    <lineage>
        <taxon>Eukaryota</taxon>
        <taxon>Amoebozoa</taxon>
        <taxon>Evosea</taxon>
        <taxon>Variosea</taxon>
        <taxon>Cavosteliida</taxon>
        <taxon>Cavosteliaceae</taxon>
        <taxon>Planoprotostelium</taxon>
    </lineage>
</organism>
<dbReference type="AlphaFoldDB" id="A0A2P6NCG2"/>
<dbReference type="PANTHER" id="PTHR47936:SF1">
    <property type="entry name" value="PENTATRICOPEPTIDE REPEAT-CONTAINING PROTEIN GUN1, CHLOROPLASTIC"/>
    <property type="match status" value="1"/>
</dbReference>
<evidence type="ECO:0000256" key="2">
    <source>
        <dbReference type="PROSITE-ProRule" id="PRU00708"/>
    </source>
</evidence>
<dbReference type="InterPro" id="IPR002885">
    <property type="entry name" value="PPR_rpt"/>
</dbReference>
<dbReference type="PANTHER" id="PTHR47936">
    <property type="entry name" value="PPR_LONG DOMAIN-CONTAINING PROTEIN"/>
    <property type="match status" value="1"/>
</dbReference>
<dbReference type="OrthoDB" id="185373at2759"/>
<keyword evidence="5" id="KW-1185">Reference proteome</keyword>
<dbReference type="EMBL" id="MDYQ01000121">
    <property type="protein sequence ID" value="PRP81639.1"/>
    <property type="molecule type" value="Genomic_DNA"/>
</dbReference>
<dbReference type="STRING" id="1890364.A0A2P6NCG2"/>
<dbReference type="NCBIfam" id="TIGR00756">
    <property type="entry name" value="PPR"/>
    <property type="match status" value="2"/>
</dbReference>
<evidence type="ECO:0000313" key="5">
    <source>
        <dbReference type="Proteomes" id="UP000241769"/>
    </source>
</evidence>
<dbReference type="InParanoid" id="A0A2P6NCG2"/>
<keyword evidence="1" id="KW-0677">Repeat</keyword>
<evidence type="ECO:0000256" key="3">
    <source>
        <dbReference type="SAM" id="MobiDB-lite"/>
    </source>
</evidence>
<sequence length="452" mass="51430">MNSASHVRGVVSRVQRPKSSTPIHLVPSEHRLKVIPNERQYAEAVEPSPMMVPTPYYPYAVVPCVVYMPPPVQRMYESRQEGTFYPNGNAQNQMRWDSASFTPMQSQPFSGRRNFATIARENTNTTKQDRIVPNSEGKVKTWGIKGNSPGPTCHFSLDMNLEELYREIMKSFRAHGNCRLSWYHRLLSQVETKYDYERAKTIWNAYVRHNNFISPETSTLIIKAACKAGLPMDGLEVLTALSEHEKYWPSTAGVQYLMISLSLNKQTEAVMKTYELIKKKGFKVTPKTFHIIIRECVDNGLVDEALMFVNEAQEMGVEMNRVAYNILMNGCRKNGLPERVIELRKIMEEHNIEINDSTVKFTALAHIMMANPDEAVKSFREYEKLGITLEEFGNKFFDAAEEEGQQSFVGDLFKAVQDAGIDMPQQVLAKLDAPPPAPQEQTADSIFEKIAE</sequence>
<reference evidence="4 5" key="1">
    <citation type="journal article" date="2018" name="Genome Biol. Evol.">
        <title>Multiple Roots of Fruiting Body Formation in Amoebozoa.</title>
        <authorList>
            <person name="Hillmann F."/>
            <person name="Forbes G."/>
            <person name="Novohradska S."/>
            <person name="Ferling I."/>
            <person name="Riege K."/>
            <person name="Groth M."/>
            <person name="Westermann M."/>
            <person name="Marz M."/>
            <person name="Spaller T."/>
            <person name="Winckler T."/>
            <person name="Schaap P."/>
            <person name="Glockner G."/>
        </authorList>
    </citation>
    <scope>NUCLEOTIDE SEQUENCE [LARGE SCALE GENOMIC DNA]</scope>
    <source>
        <strain evidence="4 5">Jena</strain>
    </source>
</reference>
<dbReference type="Proteomes" id="UP000241769">
    <property type="component" value="Unassembled WGS sequence"/>
</dbReference>
<evidence type="ECO:0000313" key="4">
    <source>
        <dbReference type="EMBL" id="PRP81639.1"/>
    </source>
</evidence>
<feature type="repeat" description="PPR" evidence="2">
    <location>
        <begin position="320"/>
        <end position="354"/>
    </location>
</feature>
<feature type="region of interest" description="Disordered" evidence="3">
    <location>
        <begin position="1"/>
        <end position="21"/>
    </location>
</feature>
<dbReference type="Pfam" id="PF13041">
    <property type="entry name" value="PPR_2"/>
    <property type="match status" value="1"/>
</dbReference>
<name>A0A2P6NCG2_9EUKA</name>
<dbReference type="Gene3D" id="1.25.40.10">
    <property type="entry name" value="Tetratricopeptide repeat domain"/>
    <property type="match status" value="1"/>
</dbReference>
<comment type="caution">
    <text evidence="4">The sequence shown here is derived from an EMBL/GenBank/DDBJ whole genome shotgun (WGS) entry which is preliminary data.</text>
</comment>